<name>A0A947D2L0_9HYPH</name>
<dbReference type="SMART" id="SM00530">
    <property type="entry name" value="HTH_XRE"/>
    <property type="match status" value="1"/>
</dbReference>
<dbReference type="InterPro" id="IPR014710">
    <property type="entry name" value="RmlC-like_jellyroll"/>
</dbReference>
<dbReference type="PANTHER" id="PTHR46797">
    <property type="entry name" value="HTH-TYPE TRANSCRIPTIONAL REGULATOR"/>
    <property type="match status" value="1"/>
</dbReference>
<dbReference type="Pfam" id="PF01381">
    <property type="entry name" value="HTH_3"/>
    <property type="match status" value="1"/>
</dbReference>
<dbReference type="Pfam" id="PF07883">
    <property type="entry name" value="Cupin_2"/>
    <property type="match status" value="1"/>
</dbReference>
<dbReference type="InterPro" id="IPR050807">
    <property type="entry name" value="TransReg_Diox_bact_type"/>
</dbReference>
<keyword evidence="1" id="KW-0238">DNA-binding</keyword>
<dbReference type="EMBL" id="JAHHZF010000004">
    <property type="protein sequence ID" value="MBT9289813.1"/>
    <property type="molecule type" value="Genomic_DNA"/>
</dbReference>
<dbReference type="Gene3D" id="2.60.120.10">
    <property type="entry name" value="Jelly Rolls"/>
    <property type="match status" value="1"/>
</dbReference>
<dbReference type="SUPFAM" id="SSF51182">
    <property type="entry name" value="RmlC-like cupins"/>
    <property type="match status" value="1"/>
</dbReference>
<dbReference type="PANTHER" id="PTHR46797:SF2">
    <property type="entry name" value="TRANSCRIPTIONAL REGULATOR"/>
    <property type="match status" value="1"/>
</dbReference>
<dbReference type="InterPro" id="IPR001387">
    <property type="entry name" value="Cro/C1-type_HTH"/>
</dbReference>
<dbReference type="PROSITE" id="PS50943">
    <property type="entry name" value="HTH_CROC1"/>
    <property type="match status" value="1"/>
</dbReference>
<proteinExistence type="predicted"/>
<dbReference type="GO" id="GO:0005829">
    <property type="term" value="C:cytosol"/>
    <property type="evidence" value="ECO:0007669"/>
    <property type="project" value="TreeGrafter"/>
</dbReference>
<dbReference type="Proteomes" id="UP000766595">
    <property type="component" value="Unassembled WGS sequence"/>
</dbReference>
<dbReference type="GO" id="GO:0003700">
    <property type="term" value="F:DNA-binding transcription factor activity"/>
    <property type="evidence" value="ECO:0007669"/>
    <property type="project" value="TreeGrafter"/>
</dbReference>
<dbReference type="AlphaFoldDB" id="A0A947D2L0"/>
<dbReference type="CDD" id="cd00093">
    <property type="entry name" value="HTH_XRE"/>
    <property type="match status" value="1"/>
</dbReference>
<dbReference type="CDD" id="cd02209">
    <property type="entry name" value="cupin_XRE_C"/>
    <property type="match status" value="1"/>
</dbReference>
<comment type="caution">
    <text evidence="3">The sequence shown here is derived from an EMBL/GenBank/DDBJ whole genome shotgun (WGS) entry which is preliminary data.</text>
</comment>
<dbReference type="Gene3D" id="1.10.260.40">
    <property type="entry name" value="lambda repressor-like DNA-binding domains"/>
    <property type="match status" value="1"/>
</dbReference>
<dbReference type="InterPro" id="IPR011051">
    <property type="entry name" value="RmlC_Cupin_sf"/>
</dbReference>
<evidence type="ECO:0000313" key="3">
    <source>
        <dbReference type="EMBL" id="MBT9289813.1"/>
    </source>
</evidence>
<evidence type="ECO:0000256" key="1">
    <source>
        <dbReference type="ARBA" id="ARBA00023125"/>
    </source>
</evidence>
<dbReference type="InterPro" id="IPR010982">
    <property type="entry name" value="Lambda_DNA-bd_dom_sf"/>
</dbReference>
<evidence type="ECO:0000259" key="2">
    <source>
        <dbReference type="PROSITE" id="PS50943"/>
    </source>
</evidence>
<feature type="domain" description="HTH cro/C1-type" evidence="2">
    <location>
        <begin position="63"/>
        <end position="117"/>
    </location>
</feature>
<protein>
    <submittedName>
        <fullName evidence="3">Cupin domain-containing protein</fullName>
    </submittedName>
</protein>
<keyword evidence="4" id="KW-1185">Reference proteome</keyword>
<dbReference type="SUPFAM" id="SSF47413">
    <property type="entry name" value="lambda repressor-like DNA-binding domains"/>
    <property type="match status" value="1"/>
</dbReference>
<dbReference type="RefSeq" id="WP_261968414.1">
    <property type="nucleotide sequence ID" value="NZ_JAHHZF010000004.1"/>
</dbReference>
<reference evidence="3 4" key="1">
    <citation type="submission" date="2021-06" db="EMBL/GenBank/DDBJ databases">
        <authorList>
            <person name="Grouzdev D.S."/>
            <person name="Koziaeva V."/>
        </authorList>
    </citation>
    <scope>NUCLEOTIDE SEQUENCE [LARGE SCALE GENOMIC DNA]</scope>
    <source>
        <strain evidence="3 4">22</strain>
    </source>
</reference>
<organism evidence="3 4">
    <name type="scientific">Prosthecodimorpha staleyi</name>
    <dbReference type="NCBI Taxonomy" id="2840188"/>
    <lineage>
        <taxon>Bacteria</taxon>
        <taxon>Pseudomonadati</taxon>
        <taxon>Pseudomonadota</taxon>
        <taxon>Alphaproteobacteria</taxon>
        <taxon>Hyphomicrobiales</taxon>
        <taxon>Ancalomicrobiaceae</taxon>
        <taxon>Prosthecodimorpha</taxon>
    </lineage>
</organism>
<accession>A0A947D2L0</accession>
<gene>
    <name evidence="3" type="ORF">KL771_10120</name>
</gene>
<sequence>MAVRRRNAILPDCASWPDGAASWPDDFGFTNLMAPMTIPDTAARMSPATPNPDEESLKLGQRIRDLRLKAGMTLADLGKATGVSIGTLSQLERGLVSPTVRTVYTVANALGVMPAWLIDPSQMPVPSAESRYIVRAGQRSRLLDLNGIRKDIASPAASDRLRGFFMVIQPGCNSGAQPYSHKGEEIGFLLAGSLELQIDGETFSLNEGDCFAFSSQKPHSFANAGPRPATVFWVNADIPPA</sequence>
<dbReference type="GO" id="GO:0003677">
    <property type="term" value="F:DNA binding"/>
    <property type="evidence" value="ECO:0007669"/>
    <property type="project" value="UniProtKB-KW"/>
</dbReference>
<dbReference type="InterPro" id="IPR013096">
    <property type="entry name" value="Cupin_2"/>
</dbReference>
<evidence type="ECO:0000313" key="4">
    <source>
        <dbReference type="Proteomes" id="UP000766595"/>
    </source>
</evidence>